<dbReference type="GO" id="GO:0061504">
    <property type="term" value="P:cyclic threonylcarbamoyladenosine biosynthetic process"/>
    <property type="evidence" value="ECO:0007669"/>
    <property type="project" value="TreeGrafter"/>
</dbReference>
<evidence type="ECO:0000313" key="2">
    <source>
        <dbReference type="EMBL" id="SDP80498.1"/>
    </source>
</evidence>
<dbReference type="STRING" id="94869.SAMN04488529_11844"/>
<dbReference type="RefSeq" id="WP_089973038.1">
    <property type="nucleotide sequence ID" value="NZ_FNJM01000018.1"/>
</dbReference>
<name>A0A1H0VQN3_9CLOT</name>
<sequence>MSQNSLTRTELLVGSEAIEKLRNAKVVVFGVGGVGSFTVEALTRAGVGNLILVDDDTVCITNLNRQIHATEATVGRVKVEVMKERVLSINSKCNVTSKQIFVTAENIKDIIPEDTDYVVDAIDTITAKLALVEYCTKKNIKIMCSMGTGNKMDPTKFEVADVYDTKVCPLAKVMRHELRKRGIEKLKVVYSQEVPTRPNKGPESVVKAENAKVSSEVEVEKKIKPKRQTPGSISFVPPVAGMIIGGEVIKDILATN</sequence>
<evidence type="ECO:0000259" key="1">
    <source>
        <dbReference type="Pfam" id="PF00899"/>
    </source>
</evidence>
<gene>
    <name evidence="2" type="ORF">SAMN04488529_11844</name>
</gene>
<dbReference type="GO" id="GO:0008641">
    <property type="term" value="F:ubiquitin-like modifier activating enzyme activity"/>
    <property type="evidence" value="ECO:0007669"/>
    <property type="project" value="InterPro"/>
</dbReference>
<evidence type="ECO:0000313" key="3">
    <source>
        <dbReference type="Proteomes" id="UP000198597"/>
    </source>
</evidence>
<dbReference type="InterPro" id="IPR000594">
    <property type="entry name" value="ThiF_NAD_FAD-bd"/>
</dbReference>
<reference evidence="2 3" key="1">
    <citation type="submission" date="2016-10" db="EMBL/GenBank/DDBJ databases">
        <authorList>
            <person name="de Groot N.N."/>
        </authorList>
    </citation>
    <scope>NUCLEOTIDE SEQUENCE [LARGE SCALE GENOMIC DNA]</scope>
    <source>
        <strain evidence="2 3">DSM 12272</strain>
    </source>
</reference>
<protein>
    <submittedName>
        <fullName evidence="2">tRNA A37 threonylcarbamoyladenosine dehydratase</fullName>
    </submittedName>
</protein>
<dbReference type="Pfam" id="PF00899">
    <property type="entry name" value="ThiF"/>
    <property type="match status" value="1"/>
</dbReference>
<accession>A0A1H0VQN3</accession>
<dbReference type="FunFam" id="3.40.50.720:FF:000141">
    <property type="entry name" value="tRNA threonylcarbamoyladenosine dehydratase"/>
    <property type="match status" value="1"/>
</dbReference>
<dbReference type="Proteomes" id="UP000198597">
    <property type="component" value="Unassembled WGS sequence"/>
</dbReference>
<dbReference type="CDD" id="cd00755">
    <property type="entry name" value="YgdL_like"/>
    <property type="match status" value="1"/>
</dbReference>
<dbReference type="SUPFAM" id="SSF69572">
    <property type="entry name" value="Activating enzymes of the ubiquitin-like proteins"/>
    <property type="match status" value="1"/>
</dbReference>
<dbReference type="InterPro" id="IPR045886">
    <property type="entry name" value="ThiF/MoeB/HesA"/>
</dbReference>
<dbReference type="EMBL" id="FNJM01000018">
    <property type="protein sequence ID" value="SDP80498.1"/>
    <property type="molecule type" value="Genomic_DNA"/>
</dbReference>
<dbReference type="Gene3D" id="3.40.50.720">
    <property type="entry name" value="NAD(P)-binding Rossmann-like Domain"/>
    <property type="match status" value="1"/>
</dbReference>
<dbReference type="InterPro" id="IPR035985">
    <property type="entry name" value="Ubiquitin-activating_enz"/>
</dbReference>
<dbReference type="PANTHER" id="PTHR43267">
    <property type="entry name" value="TRNA THREONYLCARBAMOYLADENOSINE DEHYDRATASE"/>
    <property type="match status" value="1"/>
</dbReference>
<feature type="domain" description="THIF-type NAD/FAD binding fold" evidence="1">
    <location>
        <begin position="12"/>
        <end position="252"/>
    </location>
</feature>
<proteinExistence type="predicted"/>
<dbReference type="OrthoDB" id="9804150at2"/>
<dbReference type="PANTHER" id="PTHR43267:SF1">
    <property type="entry name" value="TRNA THREONYLCARBAMOYLADENOSINE DEHYDRATASE"/>
    <property type="match status" value="1"/>
</dbReference>
<dbReference type="AlphaFoldDB" id="A0A1H0VQN3"/>
<dbReference type="GO" id="GO:0061503">
    <property type="term" value="F:tRNA threonylcarbamoyladenosine dehydratase"/>
    <property type="evidence" value="ECO:0007669"/>
    <property type="project" value="TreeGrafter"/>
</dbReference>
<organism evidence="2 3">
    <name type="scientific">Clostridium gasigenes</name>
    <dbReference type="NCBI Taxonomy" id="94869"/>
    <lineage>
        <taxon>Bacteria</taxon>
        <taxon>Bacillati</taxon>
        <taxon>Bacillota</taxon>
        <taxon>Clostridia</taxon>
        <taxon>Eubacteriales</taxon>
        <taxon>Clostridiaceae</taxon>
        <taxon>Clostridium</taxon>
    </lineage>
</organism>
<keyword evidence="3" id="KW-1185">Reference proteome</keyword>